<evidence type="ECO:0000256" key="1">
    <source>
        <dbReference type="ARBA" id="ARBA00022478"/>
    </source>
</evidence>
<dbReference type="NCBIfam" id="TIGR01391">
    <property type="entry name" value="dnaG"/>
    <property type="match status" value="1"/>
</dbReference>
<accession>A0A937F3C4</accession>
<keyword evidence="10 12" id="KW-0238">DNA-binding</keyword>
<dbReference type="Pfam" id="PF13155">
    <property type="entry name" value="Toprim_2"/>
    <property type="match status" value="1"/>
</dbReference>
<feature type="zinc finger region" description="CHC2-type" evidence="12 14">
    <location>
        <begin position="37"/>
        <end position="61"/>
    </location>
</feature>
<feature type="domain" description="Toprim" evidence="15">
    <location>
        <begin position="258"/>
        <end position="339"/>
    </location>
</feature>
<dbReference type="SMART" id="SM00493">
    <property type="entry name" value="TOPRIM"/>
    <property type="match status" value="1"/>
</dbReference>
<evidence type="ECO:0000256" key="10">
    <source>
        <dbReference type="ARBA" id="ARBA00023125"/>
    </source>
</evidence>
<evidence type="ECO:0000259" key="15">
    <source>
        <dbReference type="PROSITE" id="PS50880"/>
    </source>
</evidence>
<keyword evidence="2 12" id="KW-0639">Primosome</keyword>
<dbReference type="PANTHER" id="PTHR30313">
    <property type="entry name" value="DNA PRIMASE"/>
    <property type="match status" value="1"/>
</dbReference>
<evidence type="ECO:0000256" key="7">
    <source>
        <dbReference type="ARBA" id="ARBA00022771"/>
    </source>
</evidence>
<evidence type="ECO:0000313" key="16">
    <source>
        <dbReference type="EMBL" id="MBL3655581.1"/>
    </source>
</evidence>
<dbReference type="Pfam" id="PF08275">
    <property type="entry name" value="DNAG_N"/>
    <property type="match status" value="1"/>
</dbReference>
<dbReference type="PROSITE" id="PS50880">
    <property type="entry name" value="TOPRIM"/>
    <property type="match status" value="1"/>
</dbReference>
<dbReference type="InterPro" id="IPR037068">
    <property type="entry name" value="DNA_primase_core_N_sf"/>
</dbReference>
<dbReference type="SUPFAM" id="SSF56731">
    <property type="entry name" value="DNA primase core"/>
    <property type="match status" value="1"/>
</dbReference>
<comment type="similarity">
    <text evidence="12 13">Belongs to the DnaG primase family.</text>
</comment>
<evidence type="ECO:0000256" key="4">
    <source>
        <dbReference type="ARBA" id="ARBA00022695"/>
    </source>
</evidence>
<dbReference type="HAMAP" id="MF_00974">
    <property type="entry name" value="DNA_primase_DnaG"/>
    <property type="match status" value="1"/>
</dbReference>
<dbReference type="InterPro" id="IPR013264">
    <property type="entry name" value="DNAG_N"/>
</dbReference>
<keyword evidence="4 12" id="KW-0548">Nucleotidyltransferase</keyword>
<evidence type="ECO:0000256" key="3">
    <source>
        <dbReference type="ARBA" id="ARBA00022679"/>
    </source>
</evidence>
<protein>
    <recommendedName>
        <fullName evidence="12 13">DNA primase</fullName>
        <ecNumber evidence="12">2.7.7.101</ecNumber>
    </recommendedName>
</protein>
<comment type="domain">
    <text evidence="12">Contains an N-terminal zinc-binding domain, a central core domain that contains the primase activity, and a C-terminal DnaB-binding domain.</text>
</comment>
<comment type="function">
    <text evidence="12 13">RNA polymerase that catalyzes the synthesis of short RNA molecules used as primers for DNA polymerase during DNA replication.</text>
</comment>
<dbReference type="SUPFAM" id="SSF57783">
    <property type="entry name" value="Zinc beta-ribbon"/>
    <property type="match status" value="1"/>
</dbReference>
<evidence type="ECO:0000256" key="11">
    <source>
        <dbReference type="ARBA" id="ARBA00023163"/>
    </source>
</evidence>
<evidence type="ECO:0000256" key="2">
    <source>
        <dbReference type="ARBA" id="ARBA00022515"/>
    </source>
</evidence>
<dbReference type="Gene3D" id="3.90.980.10">
    <property type="entry name" value="DNA primase, catalytic core, N-terminal domain"/>
    <property type="match status" value="1"/>
</dbReference>
<dbReference type="GO" id="GO:0003677">
    <property type="term" value="F:DNA binding"/>
    <property type="evidence" value="ECO:0007669"/>
    <property type="project" value="UniProtKB-KW"/>
</dbReference>
<evidence type="ECO:0000256" key="9">
    <source>
        <dbReference type="ARBA" id="ARBA00022842"/>
    </source>
</evidence>
<dbReference type="AlphaFoldDB" id="A0A937F3C4"/>
<dbReference type="GO" id="GO:0005737">
    <property type="term" value="C:cytoplasm"/>
    <property type="evidence" value="ECO:0007669"/>
    <property type="project" value="TreeGrafter"/>
</dbReference>
<comment type="caution">
    <text evidence="16">The sequence shown here is derived from an EMBL/GenBank/DDBJ whole genome shotgun (WGS) entry which is preliminary data.</text>
</comment>
<dbReference type="PANTHER" id="PTHR30313:SF2">
    <property type="entry name" value="DNA PRIMASE"/>
    <property type="match status" value="1"/>
</dbReference>
<dbReference type="Pfam" id="PF01807">
    <property type="entry name" value="Zn_ribbon_DnaG"/>
    <property type="match status" value="1"/>
</dbReference>
<dbReference type="GO" id="GO:1990077">
    <property type="term" value="C:primosome complex"/>
    <property type="evidence" value="ECO:0007669"/>
    <property type="project" value="UniProtKB-KW"/>
</dbReference>
<evidence type="ECO:0000256" key="12">
    <source>
        <dbReference type="HAMAP-Rule" id="MF_00974"/>
    </source>
</evidence>
<sequence>MISEATIQAVKDRVEIEDVISDYVSLKRKGQNLWACCPFHGEKTPSFTVSPSKGIYKCFGCGKAGDAISFVEEHDGLNYLEVIRYLANKYGIEVVEEAQTDEQIQSQNERDSLFIVLNYAKDYFQETLKKTDEGRSIGLSYFKERGFNEKTIDKFDLGYSVDKWDAFSKAAKSKAYSEDVLEKAGLIIKKEDKKYDRFRGRVIFPIHSISGKVIAFGARTLKKDAKPKYLNSPETEVYHKSEILYGIHQAKQSIKQLDNCYLVEGYTDVISLHQSDISNVVASSGTSLTDDQIKLVHRFTKNITVLFDGDPAGLKASLRGIDMILQAGMNVRVVIFPEGEDPDSYSRKLGTSDFKKFLEENTKDVISFKAALLAKEAARDPLKKAESIKEIVGSIAKMPDPIVRSVYVKETSNKMGIEESVLFSELNKILIGDRRKKDKKDFQKGDQHDVLHTVIEEKTPTGVDPKESLAAQERESIRILLNYGFNEIEEEYHLYNYLLEQLEEVEFITPIYKEILEEFKKELANGKVVDGQYFIQNGSPEVKKLVVDLISERHEISNNWNDKYEIFVPRENDILENVVFTNVLRLKFRVIQQLVIDNLAKMKEAKDAETEEYHFKIHAELKKSEMEIAKSLGIVITR</sequence>
<dbReference type="InterPro" id="IPR006295">
    <property type="entry name" value="DNA_primase_DnaG"/>
</dbReference>
<keyword evidence="11 12" id="KW-0804">Transcription</keyword>
<keyword evidence="1 12" id="KW-0240">DNA-directed RNA polymerase</keyword>
<dbReference type="GO" id="GO:0003899">
    <property type="term" value="F:DNA-directed RNA polymerase activity"/>
    <property type="evidence" value="ECO:0007669"/>
    <property type="project" value="UniProtKB-UniRule"/>
</dbReference>
<organism evidence="16 17">
    <name type="scientific">Fulvivirga sediminis</name>
    <dbReference type="NCBI Taxonomy" id="2803949"/>
    <lineage>
        <taxon>Bacteria</taxon>
        <taxon>Pseudomonadati</taxon>
        <taxon>Bacteroidota</taxon>
        <taxon>Cytophagia</taxon>
        <taxon>Cytophagales</taxon>
        <taxon>Fulvivirgaceae</taxon>
        <taxon>Fulvivirga</taxon>
    </lineage>
</organism>
<comment type="subunit">
    <text evidence="12">Monomer. Interacts with DnaB.</text>
</comment>
<dbReference type="EC" id="2.7.7.101" evidence="12"/>
<evidence type="ECO:0000256" key="8">
    <source>
        <dbReference type="ARBA" id="ARBA00022833"/>
    </source>
</evidence>
<dbReference type="GO" id="GO:0008270">
    <property type="term" value="F:zinc ion binding"/>
    <property type="evidence" value="ECO:0007669"/>
    <property type="project" value="UniProtKB-UniRule"/>
</dbReference>
<proteinExistence type="inferred from homology"/>
<evidence type="ECO:0000256" key="13">
    <source>
        <dbReference type="PIRNR" id="PIRNR002811"/>
    </source>
</evidence>
<dbReference type="Gene3D" id="3.90.580.10">
    <property type="entry name" value="Zinc finger, CHC2-type domain"/>
    <property type="match status" value="1"/>
</dbReference>
<dbReference type="InterPro" id="IPR019475">
    <property type="entry name" value="DNA_primase_DnaB-bd"/>
</dbReference>
<keyword evidence="17" id="KW-1185">Reference proteome</keyword>
<dbReference type="CDD" id="cd03364">
    <property type="entry name" value="TOPRIM_DnaG_primases"/>
    <property type="match status" value="1"/>
</dbReference>
<comment type="catalytic activity">
    <reaction evidence="12">
        <text>ssDNA + n NTP = ssDNA/pppN(pN)n-1 hybrid + (n-1) diphosphate.</text>
        <dbReference type="EC" id="2.7.7.101"/>
    </reaction>
</comment>
<dbReference type="InterPro" id="IPR002694">
    <property type="entry name" value="Znf_CHC2"/>
</dbReference>
<dbReference type="InterPro" id="IPR034151">
    <property type="entry name" value="TOPRIM_DnaG_bac"/>
</dbReference>
<evidence type="ECO:0000256" key="14">
    <source>
        <dbReference type="PIRSR" id="PIRSR002811-1"/>
    </source>
</evidence>
<dbReference type="PIRSF" id="PIRSF002811">
    <property type="entry name" value="DnaG"/>
    <property type="match status" value="1"/>
</dbReference>
<keyword evidence="8 12" id="KW-0862">Zinc</keyword>
<keyword evidence="9" id="KW-0460">Magnesium</keyword>
<keyword evidence="5 12" id="KW-0235">DNA replication</keyword>
<dbReference type="FunFam" id="3.40.1360.10:FF:000002">
    <property type="entry name" value="DNA primase"/>
    <property type="match status" value="1"/>
</dbReference>
<evidence type="ECO:0000313" key="17">
    <source>
        <dbReference type="Proteomes" id="UP000659388"/>
    </source>
</evidence>
<dbReference type="RefSeq" id="WP_202243244.1">
    <property type="nucleotide sequence ID" value="NZ_JAESIY010000002.1"/>
</dbReference>
<dbReference type="GO" id="GO:0000428">
    <property type="term" value="C:DNA-directed RNA polymerase complex"/>
    <property type="evidence" value="ECO:0007669"/>
    <property type="project" value="UniProtKB-KW"/>
</dbReference>
<dbReference type="InterPro" id="IPR050219">
    <property type="entry name" value="DnaG_primase"/>
</dbReference>
<dbReference type="InterPro" id="IPR030846">
    <property type="entry name" value="DnaG_bac"/>
</dbReference>
<dbReference type="Gene3D" id="3.40.1360.10">
    <property type="match status" value="1"/>
</dbReference>
<reference evidence="16" key="1">
    <citation type="submission" date="2021-01" db="EMBL/GenBank/DDBJ databases">
        <title>Fulvivirga kasyanovii gen. nov., sp nov., a novel member of the phylum Bacteroidetes isolated from seawater in a mussel farm.</title>
        <authorList>
            <person name="Zhao L.-H."/>
            <person name="Wang Z.-J."/>
        </authorList>
    </citation>
    <scope>NUCLEOTIDE SEQUENCE</scope>
    <source>
        <strain evidence="16">2943</strain>
    </source>
</reference>
<dbReference type="Proteomes" id="UP000659388">
    <property type="component" value="Unassembled WGS sequence"/>
</dbReference>
<evidence type="ECO:0000256" key="5">
    <source>
        <dbReference type="ARBA" id="ARBA00022705"/>
    </source>
</evidence>
<dbReference type="FunFam" id="3.90.580.10:FF:000001">
    <property type="entry name" value="DNA primase"/>
    <property type="match status" value="1"/>
</dbReference>
<dbReference type="EMBL" id="JAESIY010000002">
    <property type="protein sequence ID" value="MBL3655581.1"/>
    <property type="molecule type" value="Genomic_DNA"/>
</dbReference>
<keyword evidence="3 12" id="KW-0808">Transferase</keyword>
<dbReference type="InterPro" id="IPR036977">
    <property type="entry name" value="DNA_primase_Znf_CHC2"/>
</dbReference>
<dbReference type="Pfam" id="PF10410">
    <property type="entry name" value="DnaB_bind"/>
    <property type="match status" value="1"/>
</dbReference>
<evidence type="ECO:0000256" key="6">
    <source>
        <dbReference type="ARBA" id="ARBA00022723"/>
    </source>
</evidence>
<dbReference type="GO" id="GO:0006269">
    <property type="term" value="P:DNA replication, synthesis of primer"/>
    <property type="evidence" value="ECO:0007669"/>
    <property type="project" value="UniProtKB-UniRule"/>
</dbReference>
<dbReference type="InterPro" id="IPR006171">
    <property type="entry name" value="TOPRIM_dom"/>
</dbReference>
<dbReference type="SMART" id="SM00400">
    <property type="entry name" value="ZnF_CHCC"/>
    <property type="match status" value="1"/>
</dbReference>
<comment type="cofactor">
    <cofactor evidence="12 13 14">
        <name>Zn(2+)</name>
        <dbReference type="ChEBI" id="CHEBI:29105"/>
    </cofactor>
    <text evidence="12 13 14">Binds 1 zinc ion per monomer.</text>
</comment>
<keyword evidence="6 12" id="KW-0479">Metal-binding</keyword>
<name>A0A937F3C4_9BACT</name>
<gene>
    <name evidence="12 16" type="primary">dnaG</name>
    <name evidence="16" type="ORF">JL102_05540</name>
</gene>
<keyword evidence="7 12" id="KW-0863">Zinc-finger</keyword>